<reference evidence="7 8" key="1">
    <citation type="submission" date="2018-07" db="EMBL/GenBank/DDBJ databases">
        <title>Genomic Encyclopedia of Type Strains, Phase IV (KMG-IV): sequencing the most valuable type-strain genomes for metagenomic binning, comparative biology and taxonomic classification.</title>
        <authorList>
            <person name="Goeker M."/>
        </authorList>
    </citation>
    <scope>NUCLEOTIDE SEQUENCE [LARGE SCALE GENOMIC DNA]</scope>
    <source>
        <strain evidence="7 8">DSM 26407</strain>
    </source>
</reference>
<comment type="cofactor">
    <cofactor evidence="1">
        <name>FMN</name>
        <dbReference type="ChEBI" id="CHEBI:58210"/>
    </cofactor>
</comment>
<dbReference type="Pfam" id="PF00881">
    <property type="entry name" value="Nitroreductase"/>
    <property type="match status" value="1"/>
</dbReference>
<keyword evidence="4" id="KW-0288">FMN</keyword>
<keyword evidence="5" id="KW-0560">Oxidoreductase</keyword>
<accession>A0A369CLM3</accession>
<dbReference type="PANTHER" id="PTHR43673">
    <property type="entry name" value="NAD(P)H NITROREDUCTASE YDGI-RELATED"/>
    <property type="match status" value="1"/>
</dbReference>
<dbReference type="SUPFAM" id="SSF55469">
    <property type="entry name" value="FMN-dependent nitroreductase-like"/>
    <property type="match status" value="1"/>
</dbReference>
<evidence type="ECO:0000313" key="8">
    <source>
        <dbReference type="Proteomes" id="UP000252707"/>
    </source>
</evidence>
<evidence type="ECO:0000256" key="4">
    <source>
        <dbReference type="ARBA" id="ARBA00022643"/>
    </source>
</evidence>
<evidence type="ECO:0000256" key="5">
    <source>
        <dbReference type="ARBA" id="ARBA00023002"/>
    </source>
</evidence>
<dbReference type="AlphaFoldDB" id="A0A369CLM3"/>
<feature type="domain" description="Nitroreductase" evidence="6">
    <location>
        <begin position="7"/>
        <end position="196"/>
    </location>
</feature>
<organism evidence="7 8">
    <name type="scientific">Thioalbus denitrificans</name>
    <dbReference type="NCBI Taxonomy" id="547122"/>
    <lineage>
        <taxon>Bacteria</taxon>
        <taxon>Pseudomonadati</taxon>
        <taxon>Pseudomonadota</taxon>
        <taxon>Gammaproteobacteria</taxon>
        <taxon>Chromatiales</taxon>
        <taxon>Ectothiorhodospiraceae</taxon>
        <taxon>Thioalbus</taxon>
    </lineage>
</organism>
<comment type="caution">
    <text evidence="7">The sequence shown here is derived from an EMBL/GenBank/DDBJ whole genome shotgun (WGS) entry which is preliminary data.</text>
</comment>
<dbReference type="PANTHER" id="PTHR43673:SF2">
    <property type="entry name" value="NITROREDUCTASE"/>
    <property type="match status" value="1"/>
</dbReference>
<dbReference type="OrthoDB" id="9784375at2"/>
<gene>
    <name evidence="7" type="ORF">DFQ59_101892</name>
</gene>
<proteinExistence type="inferred from homology"/>
<dbReference type="InterPro" id="IPR000415">
    <property type="entry name" value="Nitroreductase-like"/>
</dbReference>
<keyword evidence="3" id="KW-0285">Flavoprotein</keyword>
<comment type="similarity">
    <text evidence="2">Belongs to the nitroreductase family.</text>
</comment>
<evidence type="ECO:0000256" key="1">
    <source>
        <dbReference type="ARBA" id="ARBA00001917"/>
    </source>
</evidence>
<evidence type="ECO:0000256" key="3">
    <source>
        <dbReference type="ARBA" id="ARBA00022630"/>
    </source>
</evidence>
<dbReference type="EMBL" id="QPJY01000001">
    <property type="protein sequence ID" value="RCX33586.1"/>
    <property type="molecule type" value="Genomic_DNA"/>
</dbReference>
<dbReference type="RefSeq" id="WP_114278412.1">
    <property type="nucleotide sequence ID" value="NZ_QPJY01000001.1"/>
</dbReference>
<evidence type="ECO:0000256" key="2">
    <source>
        <dbReference type="ARBA" id="ARBA00007118"/>
    </source>
</evidence>
<protein>
    <submittedName>
        <fullName evidence="7">Nitroreductase</fullName>
    </submittedName>
</protein>
<dbReference type="GO" id="GO:0016491">
    <property type="term" value="F:oxidoreductase activity"/>
    <property type="evidence" value="ECO:0007669"/>
    <property type="project" value="UniProtKB-KW"/>
</dbReference>
<dbReference type="Proteomes" id="UP000252707">
    <property type="component" value="Unassembled WGS sequence"/>
</dbReference>
<dbReference type="InterPro" id="IPR029479">
    <property type="entry name" value="Nitroreductase"/>
</dbReference>
<dbReference type="CDD" id="cd02136">
    <property type="entry name" value="PnbA_NfnB-like"/>
    <property type="match status" value="1"/>
</dbReference>
<evidence type="ECO:0000259" key="6">
    <source>
        <dbReference type="Pfam" id="PF00881"/>
    </source>
</evidence>
<dbReference type="Gene3D" id="3.40.109.10">
    <property type="entry name" value="NADH Oxidase"/>
    <property type="match status" value="1"/>
</dbReference>
<sequence length="221" mass="25459">MNVIDAIKGRASVRAYLDRPVPRDTVEAILEAARWAPSGVNMQPWQVAVLGGESLRRLGDAFIAARERGEKEHLDYGYYPGQWSEPYRSRRFACGMALYSALGIERGDSVRRRQAWYRNYRFFDAPVGLMFFIRRDLATGSWLDYGMFLQNVMLAAREFGLETCPEASMAEFPDLVREQLQMPPEWLVVCGIALGYPDREHPVNGYRTTREPVEGFTRWYD</sequence>
<name>A0A369CLM3_9GAMM</name>
<evidence type="ECO:0000313" key="7">
    <source>
        <dbReference type="EMBL" id="RCX33586.1"/>
    </source>
</evidence>
<keyword evidence="8" id="KW-1185">Reference proteome</keyword>